<dbReference type="AlphaFoldDB" id="A0A1D9MI01"/>
<keyword evidence="3" id="KW-0614">Plasmid</keyword>
<protein>
    <recommendedName>
        <fullName evidence="5">Restriction endonuclease subunit S</fullName>
    </recommendedName>
</protein>
<dbReference type="SUPFAM" id="SSF116734">
    <property type="entry name" value="DNA methylase specificity domain"/>
    <property type="match status" value="1"/>
</dbReference>
<dbReference type="KEGG" id="rhp:LPB142_17900"/>
<dbReference type="InterPro" id="IPR044946">
    <property type="entry name" value="Restrct_endonuc_typeI_TRD_sf"/>
</dbReference>
<keyword evidence="1" id="KW-0680">Restriction system</keyword>
<dbReference type="PANTHER" id="PTHR30408">
    <property type="entry name" value="TYPE-1 RESTRICTION ENZYME ECOKI SPECIFICITY PROTEIN"/>
    <property type="match status" value="1"/>
</dbReference>
<evidence type="ECO:0000313" key="4">
    <source>
        <dbReference type="Proteomes" id="UP000176562"/>
    </source>
</evidence>
<organism evidence="3 4">
    <name type="scientific">Rhodobacter xanthinilyticus</name>
    <dbReference type="NCBI Taxonomy" id="1850250"/>
    <lineage>
        <taxon>Bacteria</taxon>
        <taxon>Pseudomonadati</taxon>
        <taxon>Pseudomonadota</taxon>
        <taxon>Alphaproteobacteria</taxon>
        <taxon>Rhodobacterales</taxon>
        <taxon>Rhodobacter group</taxon>
        <taxon>Rhodobacter</taxon>
    </lineage>
</organism>
<dbReference type="GO" id="GO:0009307">
    <property type="term" value="P:DNA restriction-modification system"/>
    <property type="evidence" value="ECO:0007669"/>
    <property type="project" value="UniProtKB-KW"/>
</dbReference>
<keyword evidence="4" id="KW-1185">Reference proteome</keyword>
<reference evidence="3 4" key="1">
    <citation type="submission" date="2016-10" db="EMBL/GenBank/DDBJ databases">
        <title>Rhodobacter sp. LPB0142, isolated from sea water.</title>
        <authorList>
            <person name="Kim E."/>
            <person name="Yi H."/>
        </authorList>
    </citation>
    <scope>NUCLEOTIDE SEQUENCE [LARGE SCALE GENOMIC DNA]</scope>
    <source>
        <strain evidence="3 4">LPB0142</strain>
        <plasmid evidence="4">Plasmid pej01</plasmid>
    </source>
</reference>
<dbReference type="RefSeq" id="WP_071167470.1">
    <property type="nucleotide sequence ID" value="NZ_CP017782.1"/>
</dbReference>
<evidence type="ECO:0000256" key="1">
    <source>
        <dbReference type="ARBA" id="ARBA00022747"/>
    </source>
</evidence>
<evidence type="ECO:0000256" key="2">
    <source>
        <dbReference type="ARBA" id="ARBA00023125"/>
    </source>
</evidence>
<dbReference type="GO" id="GO:0003677">
    <property type="term" value="F:DNA binding"/>
    <property type="evidence" value="ECO:0007669"/>
    <property type="project" value="UniProtKB-KW"/>
</dbReference>
<proteinExistence type="predicted"/>
<dbReference type="EMBL" id="CP017782">
    <property type="protein sequence ID" value="AOZ71390.1"/>
    <property type="molecule type" value="Genomic_DNA"/>
</dbReference>
<evidence type="ECO:0000313" key="3">
    <source>
        <dbReference type="EMBL" id="AOZ71390.1"/>
    </source>
</evidence>
<dbReference type="Proteomes" id="UP000176562">
    <property type="component" value="Plasmid pEJ01"/>
</dbReference>
<dbReference type="Gene3D" id="3.90.220.20">
    <property type="entry name" value="DNA methylase specificity domains"/>
    <property type="match status" value="1"/>
</dbReference>
<sequence>MRLADLSEIHSGYTARGRLDPVLEGGVPALQLRDVGASGAELGSGLQRYDLGALSERYFVSGGEVVFRSRGEPNVAAAIRHPLPEPIAVIVPLVVIRPDRDRILPEYLAWAINQPDTQRRLGLEAQGTALRMIPMPALENLEIAVPDLSTQKRVVELSALARREGQLLRQLAARKDDLVNAILGEAVKATDLKEIAR</sequence>
<name>A0A1D9MI01_9RHOB</name>
<evidence type="ECO:0008006" key="5">
    <source>
        <dbReference type="Google" id="ProtNLM"/>
    </source>
</evidence>
<keyword evidence="2" id="KW-0238">DNA-binding</keyword>
<geneLocation type="plasmid" evidence="4">
    <name>pej01</name>
</geneLocation>
<accession>A0A1D9MI01</accession>
<gene>
    <name evidence="3" type="ORF">LPB142_17900</name>
</gene>
<dbReference type="PANTHER" id="PTHR30408:SF12">
    <property type="entry name" value="TYPE I RESTRICTION ENZYME MJAVIII SPECIFICITY SUBUNIT"/>
    <property type="match status" value="1"/>
</dbReference>
<dbReference type="InterPro" id="IPR052021">
    <property type="entry name" value="Type-I_RS_S_subunit"/>
</dbReference>